<dbReference type="GO" id="GO:0015074">
    <property type="term" value="P:DNA integration"/>
    <property type="evidence" value="ECO:0007669"/>
    <property type="project" value="UniProtKB-KW"/>
</dbReference>
<dbReference type="PROSITE" id="PS51736">
    <property type="entry name" value="RECOMBINASES_3"/>
    <property type="match status" value="1"/>
</dbReference>
<dbReference type="Pfam" id="PF00239">
    <property type="entry name" value="Resolvase"/>
    <property type="match status" value="1"/>
</dbReference>
<dbReference type="RefSeq" id="WP_114896781.1">
    <property type="nucleotide sequence ID" value="NZ_CP022674.1"/>
</dbReference>
<feature type="domain" description="Resolvase/invertase-type recombinase catalytic" evidence="6">
    <location>
        <begin position="1"/>
        <end position="143"/>
    </location>
</feature>
<dbReference type="InterPro" id="IPR011109">
    <property type="entry name" value="DNA_bind_recombinase_dom"/>
</dbReference>
<dbReference type="InterPro" id="IPR006118">
    <property type="entry name" value="Recombinase_CS"/>
</dbReference>
<dbReference type="PROSITE" id="PS51737">
    <property type="entry name" value="RECOMBINASE_DNA_BIND"/>
    <property type="match status" value="1"/>
</dbReference>
<dbReference type="CDD" id="cd00338">
    <property type="entry name" value="Ser_Recombinase"/>
    <property type="match status" value="1"/>
</dbReference>
<dbReference type="SUPFAM" id="SSF53041">
    <property type="entry name" value="Resolvase-like"/>
    <property type="match status" value="1"/>
</dbReference>
<evidence type="ECO:0000256" key="4">
    <source>
        <dbReference type="PIRSR" id="PIRSR606118-50"/>
    </source>
</evidence>
<dbReference type="GO" id="GO:0003677">
    <property type="term" value="F:DNA binding"/>
    <property type="evidence" value="ECO:0007669"/>
    <property type="project" value="UniProtKB-KW"/>
</dbReference>
<dbReference type="InterPro" id="IPR050639">
    <property type="entry name" value="SSR_resolvase"/>
</dbReference>
<organism evidence="8 9">
    <name type="scientific">Priestia megaterium</name>
    <name type="common">Bacillus megaterium</name>
    <dbReference type="NCBI Taxonomy" id="1404"/>
    <lineage>
        <taxon>Bacteria</taxon>
        <taxon>Bacillati</taxon>
        <taxon>Bacillota</taxon>
        <taxon>Bacilli</taxon>
        <taxon>Bacillales</taxon>
        <taxon>Bacillaceae</taxon>
        <taxon>Priestia</taxon>
    </lineage>
</organism>
<dbReference type="PANTHER" id="PTHR30461">
    <property type="entry name" value="DNA-INVERTASE FROM LAMBDOID PROPHAGE"/>
    <property type="match status" value="1"/>
</dbReference>
<keyword evidence="2" id="KW-0238">DNA-binding</keyword>
<protein>
    <submittedName>
        <fullName evidence="8">Recombinase family protein</fullName>
    </submittedName>
</protein>
<evidence type="ECO:0000256" key="3">
    <source>
        <dbReference type="ARBA" id="ARBA00023172"/>
    </source>
</evidence>
<dbReference type="Pfam" id="PF07508">
    <property type="entry name" value="Recombinase"/>
    <property type="match status" value="1"/>
</dbReference>
<reference evidence="8 9" key="1">
    <citation type="submission" date="2017-07" db="EMBL/GenBank/DDBJ databases">
        <title>Isolation and development of strain Bacillus megaterium SR7 for enhanced growth and metabolite production under supercritical carbon dioxide.</title>
        <authorList>
            <person name="Freedman A.J.E."/>
            <person name="Peet K.C."/>
            <person name="Boock J.T."/>
            <person name="Penn K."/>
            <person name="Prather K.L.J."/>
            <person name="Thompson J.R."/>
        </authorList>
    </citation>
    <scope>NUCLEOTIDE SEQUENCE [LARGE SCALE GENOMIC DNA]</scope>
    <source>
        <strain evidence="8 9">SR7</strain>
    </source>
</reference>
<dbReference type="Gene3D" id="3.90.1750.20">
    <property type="entry name" value="Putative Large Serine Recombinase, Chain B, Domain 2"/>
    <property type="match status" value="1"/>
</dbReference>
<dbReference type="EMBL" id="CP022674">
    <property type="protein sequence ID" value="AXI31451.1"/>
    <property type="molecule type" value="Genomic_DNA"/>
</dbReference>
<evidence type="ECO:0000313" key="8">
    <source>
        <dbReference type="EMBL" id="AXI31451.1"/>
    </source>
</evidence>
<dbReference type="Proteomes" id="UP000253834">
    <property type="component" value="Chromosome"/>
</dbReference>
<dbReference type="GO" id="GO:0000150">
    <property type="term" value="F:DNA strand exchange activity"/>
    <property type="evidence" value="ECO:0007669"/>
    <property type="project" value="InterPro"/>
</dbReference>
<dbReference type="PANTHER" id="PTHR30461:SF23">
    <property type="entry name" value="DNA RECOMBINASE-RELATED"/>
    <property type="match status" value="1"/>
</dbReference>
<keyword evidence="1" id="KW-0229">DNA integration</keyword>
<keyword evidence="3" id="KW-0233">DNA recombination</keyword>
<proteinExistence type="predicted"/>
<evidence type="ECO:0000256" key="1">
    <source>
        <dbReference type="ARBA" id="ARBA00022908"/>
    </source>
</evidence>
<accession>A0AA86LY30</accession>
<sequence length="503" mass="58483">MIALYARVSTEEQARSGYSLSDQIRQCRQKAESTNTIDYIDDGYSGEFLERPALTKLRNDIREGLIERVIVYSPDRLSRNAMNAMIIVNEFKRKVELEFVSVTYDNTPQGQFFFTLQAGIAEYEKAIINERMSRGRREKAKQGKVVKDVKVYGYLYNKEANELNINKDEAKVVRLIFDLFTDPRGRVRGINGIANYLMDKGIPTKKGKGVWHRQVVRQILMNETYTGVFYHNKWNTEGILANKFKDEKISVKHRPREEWIGVEVPAIIDKETFVHAQKLLKESRRRWAGNSKNVYLLSGLVRCGDCGNTMTGRRSKNWGTYTFEYSDAKSTAGSKYCGCGNRIKCEDLDKFVWEAFVNLMLTKGQVLSEVAATNEVEESISFEEFELERIMSELEKIKTGRKRLLNFMTLNADVVDEEDIRNQLKELKDKEEKLLKSKEETSILLESMKNEDFDEEILNEAVEQYLCESNPETLTIEQKQEYLRKVFREIRIYDDGKVELIRM</sequence>
<evidence type="ECO:0000256" key="5">
    <source>
        <dbReference type="PROSITE-ProRule" id="PRU10137"/>
    </source>
</evidence>
<evidence type="ECO:0000259" key="6">
    <source>
        <dbReference type="PROSITE" id="PS51736"/>
    </source>
</evidence>
<evidence type="ECO:0000259" key="7">
    <source>
        <dbReference type="PROSITE" id="PS51737"/>
    </source>
</evidence>
<gene>
    <name evidence="8" type="ORF">CIB87_21295</name>
</gene>
<feature type="active site" description="O-(5'-phospho-DNA)-serine intermediate" evidence="4 5">
    <location>
        <position position="9"/>
    </location>
</feature>
<feature type="domain" description="Recombinase" evidence="7">
    <location>
        <begin position="151"/>
        <end position="286"/>
    </location>
</feature>
<name>A0AA86LY30_PRIMG</name>
<dbReference type="InterPro" id="IPR038109">
    <property type="entry name" value="DNA_bind_recomb_sf"/>
</dbReference>
<dbReference type="AlphaFoldDB" id="A0AA86LY30"/>
<evidence type="ECO:0000256" key="2">
    <source>
        <dbReference type="ARBA" id="ARBA00023125"/>
    </source>
</evidence>
<dbReference type="InterPro" id="IPR006119">
    <property type="entry name" value="Resolv_N"/>
</dbReference>
<dbReference type="Gene3D" id="3.40.50.1390">
    <property type="entry name" value="Resolvase, N-terminal catalytic domain"/>
    <property type="match status" value="1"/>
</dbReference>
<evidence type="ECO:0000313" key="9">
    <source>
        <dbReference type="Proteomes" id="UP000253834"/>
    </source>
</evidence>
<dbReference type="InterPro" id="IPR036162">
    <property type="entry name" value="Resolvase-like_N_sf"/>
</dbReference>
<dbReference type="PROSITE" id="PS00397">
    <property type="entry name" value="RECOMBINASES_1"/>
    <property type="match status" value="1"/>
</dbReference>
<dbReference type="SMART" id="SM00857">
    <property type="entry name" value="Resolvase"/>
    <property type="match status" value="1"/>
</dbReference>
<dbReference type="InterPro" id="IPR025827">
    <property type="entry name" value="Zn_ribbon_recom_dom"/>
</dbReference>
<dbReference type="Pfam" id="PF13408">
    <property type="entry name" value="Zn_ribbon_recom"/>
    <property type="match status" value="1"/>
</dbReference>